<dbReference type="Pfam" id="PF12099">
    <property type="entry name" value="DUF3575"/>
    <property type="match status" value="1"/>
</dbReference>
<reference evidence="1 2" key="1">
    <citation type="submission" date="2024-06" db="EMBL/GenBank/DDBJ databases">
        <title>Chitinophaga defluvii sp. nov., isolated from municipal sewage.</title>
        <authorList>
            <person name="Zhang L."/>
        </authorList>
    </citation>
    <scope>NUCLEOTIDE SEQUENCE [LARGE SCALE GENOMIC DNA]</scope>
    <source>
        <strain evidence="1 2">H8</strain>
    </source>
</reference>
<comment type="caution">
    <text evidence="1">The sequence shown here is derived from an EMBL/GenBank/DDBJ whole genome shotgun (WGS) entry which is preliminary data.</text>
</comment>
<sequence>MKPIYFCIILLLSVSSWTYAQLRVAKADKLPIEGVYPMEPAFIISTNVFSLTEPDGGPSLALEYRFNLHWSILVEGTAILYDLTENEAGGSNKGYRIRPEARYYFAGKHKTFRGFFGVEASYKQVDFQEYVTLDHENYYERTAYSRRKKMGGGAFKIGFQTFFDKNRRIIFELYGGAGFKYRHTDKKGMPENVYVPRFKNPWRLDEDGLMPNIPMGVKIGYRL</sequence>
<protein>
    <submittedName>
        <fullName evidence="1">DUF3575 domain-containing protein</fullName>
    </submittedName>
</protein>
<organism evidence="1 2">
    <name type="scientific">Chitinophaga defluvii</name>
    <dbReference type="NCBI Taxonomy" id="3163343"/>
    <lineage>
        <taxon>Bacteria</taxon>
        <taxon>Pseudomonadati</taxon>
        <taxon>Bacteroidota</taxon>
        <taxon>Chitinophagia</taxon>
        <taxon>Chitinophagales</taxon>
        <taxon>Chitinophagaceae</taxon>
        <taxon>Chitinophaga</taxon>
    </lineage>
</organism>
<dbReference type="Proteomes" id="UP001549749">
    <property type="component" value="Unassembled WGS sequence"/>
</dbReference>
<name>A0ABV2T2H6_9BACT</name>
<dbReference type="InterPro" id="IPR021958">
    <property type="entry name" value="DUF3575"/>
</dbReference>
<dbReference type="EMBL" id="JBEXAC010000001">
    <property type="protein sequence ID" value="MET6997231.1"/>
    <property type="molecule type" value="Genomic_DNA"/>
</dbReference>
<proteinExistence type="predicted"/>
<dbReference type="RefSeq" id="WP_354659870.1">
    <property type="nucleotide sequence ID" value="NZ_JBEXAC010000001.1"/>
</dbReference>
<keyword evidence="2" id="KW-1185">Reference proteome</keyword>
<evidence type="ECO:0000313" key="2">
    <source>
        <dbReference type="Proteomes" id="UP001549749"/>
    </source>
</evidence>
<gene>
    <name evidence="1" type="ORF">ABR189_07610</name>
</gene>
<evidence type="ECO:0000313" key="1">
    <source>
        <dbReference type="EMBL" id="MET6997231.1"/>
    </source>
</evidence>
<accession>A0ABV2T2H6</accession>